<evidence type="ECO:0000313" key="4">
    <source>
        <dbReference type="Proteomes" id="UP001205337"/>
    </source>
</evidence>
<keyword evidence="2" id="KW-0234">DNA repair</keyword>
<evidence type="ECO:0000256" key="1">
    <source>
        <dbReference type="ARBA" id="ARBA00022763"/>
    </source>
</evidence>
<evidence type="ECO:0000313" key="3">
    <source>
        <dbReference type="EMBL" id="MCS0498382.1"/>
    </source>
</evidence>
<sequence>MEPVETRYAPAHRLALRHLVGTLAQGGTDPTIRRDADGWWLTMRLATGTATVLLTEGADGVRARAWGDGAAEAVAGVPDLLGRRDDLAGFEPGRHPVVARLHHETPGLRLTRTGRVLAALVPSVLGQKVTGIEAKAAWRILVTRHGEPAPGPAPLGMRVVPTAAVWRRIPSWEWHRAGVGPQRSDTLMRVFAVADGLERGAVLSSTEAGRRLRTVVGIGPWTVAETVQRSHGDPDAVSVGDLHLCKRVGTALIGRRVDDDGMLELLEPWRGHRQRVVRLIEAAGIGYERHGPRLAIPEHRTR</sequence>
<reference evidence="3 4" key="1">
    <citation type="submission" date="2022-08" db="EMBL/GenBank/DDBJ databases">
        <authorList>
            <person name="Li F."/>
        </authorList>
    </citation>
    <scope>NUCLEOTIDE SEQUENCE [LARGE SCALE GENOMIC DNA]</scope>
    <source>
        <strain evidence="3 4">10F1B-8-1</strain>
    </source>
</reference>
<evidence type="ECO:0000256" key="2">
    <source>
        <dbReference type="ARBA" id="ARBA00023204"/>
    </source>
</evidence>
<keyword evidence="4" id="KW-1185">Reference proteome</keyword>
<dbReference type="PANTHER" id="PTHR43003">
    <property type="entry name" value="DNA-3-METHYLADENINE GLYCOSYLASE"/>
    <property type="match status" value="1"/>
</dbReference>
<dbReference type="RefSeq" id="WP_258797301.1">
    <property type="nucleotide sequence ID" value="NZ_JANTHX010000004.1"/>
</dbReference>
<dbReference type="PANTHER" id="PTHR43003:SF6">
    <property type="entry name" value="DNA GLYCOSYLASE"/>
    <property type="match status" value="1"/>
</dbReference>
<keyword evidence="1" id="KW-0227">DNA damage</keyword>
<dbReference type="Proteomes" id="UP001205337">
    <property type="component" value="Unassembled WGS sequence"/>
</dbReference>
<proteinExistence type="predicted"/>
<comment type="caution">
    <text evidence="3">The sequence shown here is derived from an EMBL/GenBank/DDBJ whole genome shotgun (WGS) entry which is preliminary data.</text>
</comment>
<organism evidence="3 4">
    <name type="scientific">Protaetiibacter mangrovi</name>
    <dbReference type="NCBI Taxonomy" id="2970926"/>
    <lineage>
        <taxon>Bacteria</taxon>
        <taxon>Bacillati</taxon>
        <taxon>Actinomycetota</taxon>
        <taxon>Actinomycetes</taxon>
        <taxon>Micrococcales</taxon>
        <taxon>Microbacteriaceae</taxon>
        <taxon>Protaetiibacter</taxon>
    </lineage>
</organism>
<name>A0ABT1ZCE6_9MICO</name>
<dbReference type="SUPFAM" id="SSF48150">
    <property type="entry name" value="DNA-glycosylase"/>
    <property type="match status" value="1"/>
</dbReference>
<dbReference type="Gene3D" id="1.10.340.30">
    <property type="entry name" value="Hypothetical protein, domain 2"/>
    <property type="match status" value="1"/>
</dbReference>
<accession>A0ABT1ZCE6</accession>
<dbReference type="EMBL" id="JANTHX010000004">
    <property type="protein sequence ID" value="MCS0498382.1"/>
    <property type="molecule type" value="Genomic_DNA"/>
</dbReference>
<protein>
    <submittedName>
        <fullName evidence="3">DNA-3-methyladenine glycosylase 2 family protein</fullName>
    </submittedName>
</protein>
<dbReference type="InterPro" id="IPR051912">
    <property type="entry name" value="Alkylbase_DNA_Glycosylase/TA"/>
</dbReference>
<gene>
    <name evidence="3" type="ORF">NUH29_02315</name>
</gene>
<dbReference type="InterPro" id="IPR011257">
    <property type="entry name" value="DNA_glycosylase"/>
</dbReference>